<organism evidence="1 2">
    <name type="scientific">Polyporus arcularius HHB13444</name>
    <dbReference type="NCBI Taxonomy" id="1314778"/>
    <lineage>
        <taxon>Eukaryota</taxon>
        <taxon>Fungi</taxon>
        <taxon>Dikarya</taxon>
        <taxon>Basidiomycota</taxon>
        <taxon>Agaricomycotina</taxon>
        <taxon>Agaricomycetes</taxon>
        <taxon>Polyporales</taxon>
        <taxon>Polyporaceae</taxon>
        <taxon>Polyporus</taxon>
    </lineage>
</organism>
<protein>
    <submittedName>
        <fullName evidence="1">Uncharacterized protein</fullName>
    </submittedName>
</protein>
<name>A0A5C3P3X5_9APHY</name>
<dbReference type="PROSITE" id="PS51257">
    <property type="entry name" value="PROKAR_LIPOPROTEIN"/>
    <property type="match status" value="1"/>
</dbReference>
<accession>A0A5C3P3X5</accession>
<reference evidence="1 2" key="1">
    <citation type="journal article" date="2019" name="Nat. Ecol. Evol.">
        <title>Megaphylogeny resolves global patterns of mushroom evolution.</title>
        <authorList>
            <person name="Varga T."/>
            <person name="Krizsan K."/>
            <person name="Foldi C."/>
            <person name="Dima B."/>
            <person name="Sanchez-Garcia M."/>
            <person name="Sanchez-Ramirez S."/>
            <person name="Szollosi G.J."/>
            <person name="Szarkandi J.G."/>
            <person name="Papp V."/>
            <person name="Albert L."/>
            <person name="Andreopoulos W."/>
            <person name="Angelini C."/>
            <person name="Antonin V."/>
            <person name="Barry K.W."/>
            <person name="Bougher N.L."/>
            <person name="Buchanan P."/>
            <person name="Buyck B."/>
            <person name="Bense V."/>
            <person name="Catcheside P."/>
            <person name="Chovatia M."/>
            <person name="Cooper J."/>
            <person name="Damon W."/>
            <person name="Desjardin D."/>
            <person name="Finy P."/>
            <person name="Geml J."/>
            <person name="Haridas S."/>
            <person name="Hughes K."/>
            <person name="Justo A."/>
            <person name="Karasinski D."/>
            <person name="Kautmanova I."/>
            <person name="Kiss B."/>
            <person name="Kocsube S."/>
            <person name="Kotiranta H."/>
            <person name="LaButti K.M."/>
            <person name="Lechner B.E."/>
            <person name="Liimatainen K."/>
            <person name="Lipzen A."/>
            <person name="Lukacs Z."/>
            <person name="Mihaltcheva S."/>
            <person name="Morgado L.N."/>
            <person name="Niskanen T."/>
            <person name="Noordeloos M.E."/>
            <person name="Ohm R.A."/>
            <person name="Ortiz-Santana B."/>
            <person name="Ovrebo C."/>
            <person name="Racz N."/>
            <person name="Riley R."/>
            <person name="Savchenko A."/>
            <person name="Shiryaev A."/>
            <person name="Soop K."/>
            <person name="Spirin V."/>
            <person name="Szebenyi C."/>
            <person name="Tomsovsky M."/>
            <person name="Tulloss R.E."/>
            <person name="Uehling J."/>
            <person name="Grigoriev I.V."/>
            <person name="Vagvolgyi C."/>
            <person name="Papp T."/>
            <person name="Martin F.M."/>
            <person name="Miettinen O."/>
            <person name="Hibbett D.S."/>
            <person name="Nagy L.G."/>
        </authorList>
    </citation>
    <scope>NUCLEOTIDE SEQUENCE [LARGE SCALE GENOMIC DNA]</scope>
    <source>
        <strain evidence="1 2">HHB13444</strain>
    </source>
</reference>
<proteinExistence type="predicted"/>
<dbReference type="EMBL" id="ML211335">
    <property type="protein sequence ID" value="TFK84181.1"/>
    <property type="molecule type" value="Genomic_DNA"/>
</dbReference>
<keyword evidence="2" id="KW-1185">Reference proteome</keyword>
<sequence>MSFPKPTVIAQIASSMSSCNSKLAASAYPRAAAVSRYTQGITRGPATCHGGVRGAAV</sequence>
<evidence type="ECO:0000313" key="2">
    <source>
        <dbReference type="Proteomes" id="UP000308197"/>
    </source>
</evidence>
<dbReference type="AlphaFoldDB" id="A0A5C3P3X5"/>
<gene>
    <name evidence="1" type="ORF">K466DRAFT_234060</name>
</gene>
<dbReference type="Proteomes" id="UP000308197">
    <property type="component" value="Unassembled WGS sequence"/>
</dbReference>
<dbReference type="InParanoid" id="A0A5C3P3X5"/>
<evidence type="ECO:0000313" key="1">
    <source>
        <dbReference type="EMBL" id="TFK84181.1"/>
    </source>
</evidence>